<reference evidence="4" key="1">
    <citation type="submission" date="2005-08" db="EMBL/GenBank/DDBJ databases">
        <title>Complete sequence of chromosome 2 of Ralstonia eutropha JMP134.</title>
        <authorList>
            <person name="Copeland A."/>
            <person name="Lucas S."/>
            <person name="Lapidus A."/>
            <person name="Barry K."/>
            <person name="Detter J.C."/>
            <person name="Glavina T."/>
            <person name="Hammon N."/>
            <person name="Israni S."/>
            <person name="Pitluck S."/>
            <person name="Goltsman E."/>
            <person name="Martinez M."/>
            <person name="Schmutz J."/>
            <person name="Larimer F."/>
            <person name="Land M."/>
            <person name="Lykidis A."/>
            <person name="Richardson P."/>
        </authorList>
    </citation>
    <scope>NUCLEOTIDE SEQUENCE [LARGE SCALE GENOMIC DNA]</scope>
    <source>
        <strain evidence="4">JMP134</strain>
    </source>
</reference>
<dbReference type="eggNOG" id="COG2340">
    <property type="taxonomic scope" value="Bacteria"/>
</dbReference>
<dbReference type="Pfam" id="PF00188">
    <property type="entry name" value="CAP"/>
    <property type="match status" value="1"/>
</dbReference>
<evidence type="ECO:0000313" key="4">
    <source>
        <dbReference type="EMBL" id="AAZ64452.1"/>
    </source>
</evidence>
<dbReference type="STRING" id="264198.Reut_B5104"/>
<protein>
    <submittedName>
        <fullName evidence="4">Allergen V5/Tpx-1 related protein</fullName>
    </submittedName>
</protein>
<dbReference type="KEGG" id="reu:Reut_B5104"/>
<dbReference type="Gene3D" id="3.40.33.10">
    <property type="entry name" value="CAP"/>
    <property type="match status" value="1"/>
</dbReference>
<keyword evidence="2" id="KW-0732">Signal</keyword>
<feature type="domain" description="SCP" evidence="3">
    <location>
        <begin position="62"/>
        <end position="187"/>
    </location>
</feature>
<evidence type="ECO:0000256" key="2">
    <source>
        <dbReference type="SAM" id="SignalP"/>
    </source>
</evidence>
<evidence type="ECO:0000256" key="1">
    <source>
        <dbReference type="SAM" id="MobiDB-lite"/>
    </source>
</evidence>
<organism evidence="4">
    <name type="scientific">Cupriavidus pinatubonensis (strain JMP 134 / LMG 1197)</name>
    <name type="common">Cupriavidus necator (strain JMP 134)</name>
    <dbReference type="NCBI Taxonomy" id="264198"/>
    <lineage>
        <taxon>Bacteria</taxon>
        <taxon>Pseudomonadati</taxon>
        <taxon>Pseudomonadota</taxon>
        <taxon>Betaproteobacteria</taxon>
        <taxon>Burkholderiales</taxon>
        <taxon>Burkholderiaceae</taxon>
        <taxon>Cupriavidus</taxon>
    </lineage>
</organism>
<gene>
    <name evidence="4" type="ordered locus">Reut_B5104</name>
</gene>
<sequence>MIRTRFLAALLPVALTACGGGGGGGDNSAQTPMAPPPTARAPQTNVPAPTYAAGSGRLVMFQALNDVRDALGVGLLAQDAALDTAAQAHAEYLQANRIVGHDEASANAGYYADTPLARARKAGAPDTEWIGEVAAAQGAGVDVAADARGCFDQWYSTVYHLQGVIDNAESVGVGFVPARNGWFSTCVLMFGTSTAVPPGPQANSTPYAGGQQMATHAIVTIPRAGEVAVQPGFNAGGEQPNPAPDLSAPGRPLMVYVNGANGEVLTVSSFRLFDGTGAEVPTRALVSEAAKPGSMGSAVADPNGQYLRRNAVFLLPLAPLKSGATYTVSFAGARAGTPLSTSWSFTTVAAPVP</sequence>
<dbReference type="OrthoDB" id="8684090at2"/>
<dbReference type="PROSITE" id="PS51257">
    <property type="entry name" value="PROKAR_LIPOPROTEIN"/>
    <property type="match status" value="1"/>
</dbReference>
<dbReference type="EMBL" id="CP000091">
    <property type="protein sequence ID" value="AAZ64452.1"/>
    <property type="molecule type" value="Genomic_DNA"/>
</dbReference>
<dbReference type="InterPro" id="IPR014044">
    <property type="entry name" value="CAP_dom"/>
</dbReference>
<accession>Q46QY2</accession>
<proteinExistence type="predicted"/>
<feature type="chain" id="PRO_5004232635" evidence="2">
    <location>
        <begin position="20"/>
        <end position="353"/>
    </location>
</feature>
<dbReference type="HOGENOM" id="CLU_058967_0_0_4"/>
<dbReference type="InterPro" id="IPR035940">
    <property type="entry name" value="CAP_sf"/>
</dbReference>
<feature type="signal peptide" evidence="2">
    <location>
        <begin position="1"/>
        <end position="19"/>
    </location>
</feature>
<name>Q46QY2_CUPPJ</name>
<dbReference type="SUPFAM" id="SSF55797">
    <property type="entry name" value="PR-1-like"/>
    <property type="match status" value="1"/>
</dbReference>
<dbReference type="CDD" id="cd05379">
    <property type="entry name" value="CAP_bacterial"/>
    <property type="match status" value="1"/>
</dbReference>
<feature type="region of interest" description="Disordered" evidence="1">
    <location>
        <begin position="22"/>
        <end position="45"/>
    </location>
</feature>
<dbReference type="AlphaFoldDB" id="Q46QY2"/>
<evidence type="ECO:0000259" key="3">
    <source>
        <dbReference type="Pfam" id="PF00188"/>
    </source>
</evidence>